<dbReference type="InterPro" id="IPR029787">
    <property type="entry name" value="Nucleotide_cyclase"/>
</dbReference>
<name>A0A1I2VPR9_9HYPH</name>
<feature type="transmembrane region" description="Helical" evidence="3">
    <location>
        <begin position="25"/>
        <end position="44"/>
    </location>
</feature>
<keyword evidence="3" id="KW-1133">Transmembrane helix</keyword>
<proteinExistence type="predicted"/>
<dbReference type="PANTHER" id="PTHR45138">
    <property type="entry name" value="REGULATORY COMPONENTS OF SENSORY TRANSDUCTION SYSTEM"/>
    <property type="match status" value="1"/>
</dbReference>
<dbReference type="SMART" id="SM00267">
    <property type="entry name" value="GGDEF"/>
    <property type="match status" value="1"/>
</dbReference>
<evidence type="ECO:0000256" key="1">
    <source>
        <dbReference type="ARBA" id="ARBA00012528"/>
    </source>
</evidence>
<dbReference type="CDD" id="cd01949">
    <property type="entry name" value="GGDEF"/>
    <property type="match status" value="1"/>
</dbReference>
<dbReference type="PANTHER" id="PTHR45138:SF9">
    <property type="entry name" value="DIGUANYLATE CYCLASE DGCM-RELATED"/>
    <property type="match status" value="1"/>
</dbReference>
<dbReference type="PROSITE" id="PS50887">
    <property type="entry name" value="GGDEF"/>
    <property type="match status" value="1"/>
</dbReference>
<organism evidence="5 6">
    <name type="scientific">Methylobacterium gossipiicola</name>
    <dbReference type="NCBI Taxonomy" id="582675"/>
    <lineage>
        <taxon>Bacteria</taxon>
        <taxon>Pseudomonadati</taxon>
        <taxon>Pseudomonadota</taxon>
        <taxon>Alphaproteobacteria</taxon>
        <taxon>Hyphomicrobiales</taxon>
        <taxon>Methylobacteriaceae</taxon>
        <taxon>Methylobacterium</taxon>
    </lineage>
</organism>
<dbReference type="GO" id="GO:1902201">
    <property type="term" value="P:negative regulation of bacterial-type flagellum-dependent cell motility"/>
    <property type="evidence" value="ECO:0007669"/>
    <property type="project" value="TreeGrafter"/>
</dbReference>
<feature type="transmembrane region" description="Helical" evidence="3">
    <location>
        <begin position="242"/>
        <end position="270"/>
    </location>
</feature>
<dbReference type="Pfam" id="PF00990">
    <property type="entry name" value="GGDEF"/>
    <property type="match status" value="1"/>
</dbReference>
<dbReference type="EC" id="2.7.7.65" evidence="1"/>
<evidence type="ECO:0000259" key="4">
    <source>
        <dbReference type="PROSITE" id="PS50887"/>
    </source>
</evidence>
<dbReference type="Proteomes" id="UP000199229">
    <property type="component" value="Unassembled WGS sequence"/>
</dbReference>
<dbReference type="InterPro" id="IPR050469">
    <property type="entry name" value="Diguanylate_Cyclase"/>
</dbReference>
<keyword evidence="3" id="KW-0812">Transmembrane</keyword>
<dbReference type="RefSeq" id="WP_091972720.1">
    <property type="nucleotide sequence ID" value="NZ_FOPM01000015.1"/>
</dbReference>
<sequence length="511" mass="53398">MTAPPTLAIAVSESAAFRMGRVRRAFADAGWTAAIVLPCVLLSVVTSRLLGPLALFWPADAVLLGMLLRHPERASAAGWLGASAAYLAADLWSGSGWLRAAWLNAGNLAGVVTGYLVARRILPVALRRLDQPRAMLRVLVVCFVGVVVQAVIGGSASPVLFGHSLLSGLIDWFNGELATFIILTPLILAAPRGGTLRGLLARGRALGEWPWTDLLPGLSLALSLAGALALGGPGVLALPVPALIWCALSYPVFPTLVLTALLSIAQLYFIAIGVMRLPESNLLSIDAVQSARLGIALVALGPMAVAVVNAARNDLLRQLDHMARHDHLTGMLRRGAFLEGATAMLADRIAAGRPAAVLMIDIDHFKRINDRFGHAQGDRVLVAVSATLLAGLRDDDLVSRLGSEDFPILGRLGGEEFAVLLPDAGAAEARAVAERLRLSVAALALPEVETAAGTLPALSGLTASFGLATCDAARPHSVETLLARADAALYVAKATGRNRVEDADAELPTAT</sequence>
<reference evidence="6" key="1">
    <citation type="submission" date="2016-10" db="EMBL/GenBank/DDBJ databases">
        <authorList>
            <person name="Varghese N."/>
            <person name="Submissions S."/>
        </authorList>
    </citation>
    <scope>NUCLEOTIDE SEQUENCE [LARGE SCALE GENOMIC DNA]</scope>
    <source>
        <strain evidence="6">Gh-105</strain>
    </source>
</reference>
<dbReference type="InterPro" id="IPR043128">
    <property type="entry name" value="Rev_trsase/Diguanyl_cyclase"/>
</dbReference>
<evidence type="ECO:0000256" key="3">
    <source>
        <dbReference type="SAM" id="Phobius"/>
    </source>
</evidence>
<feature type="transmembrane region" description="Helical" evidence="3">
    <location>
        <begin position="291"/>
        <end position="311"/>
    </location>
</feature>
<dbReference type="GO" id="GO:0005886">
    <property type="term" value="C:plasma membrane"/>
    <property type="evidence" value="ECO:0007669"/>
    <property type="project" value="TreeGrafter"/>
</dbReference>
<evidence type="ECO:0000313" key="5">
    <source>
        <dbReference type="EMBL" id="SFG89201.1"/>
    </source>
</evidence>
<feature type="transmembrane region" description="Helical" evidence="3">
    <location>
        <begin position="101"/>
        <end position="122"/>
    </location>
</feature>
<evidence type="ECO:0000256" key="2">
    <source>
        <dbReference type="ARBA" id="ARBA00034247"/>
    </source>
</evidence>
<dbReference type="Gene3D" id="3.30.70.270">
    <property type="match status" value="1"/>
</dbReference>
<dbReference type="EMBL" id="FOPM01000015">
    <property type="protein sequence ID" value="SFG89201.1"/>
    <property type="molecule type" value="Genomic_DNA"/>
</dbReference>
<accession>A0A1I2VPR9</accession>
<dbReference type="OrthoDB" id="9812260at2"/>
<comment type="catalytic activity">
    <reaction evidence="2">
        <text>2 GTP = 3',3'-c-di-GMP + 2 diphosphate</text>
        <dbReference type="Rhea" id="RHEA:24898"/>
        <dbReference type="ChEBI" id="CHEBI:33019"/>
        <dbReference type="ChEBI" id="CHEBI:37565"/>
        <dbReference type="ChEBI" id="CHEBI:58805"/>
        <dbReference type="EC" id="2.7.7.65"/>
    </reaction>
</comment>
<gene>
    <name evidence="5" type="ORF">SAMN05192565_11571</name>
</gene>
<dbReference type="GO" id="GO:0052621">
    <property type="term" value="F:diguanylate cyclase activity"/>
    <property type="evidence" value="ECO:0007669"/>
    <property type="project" value="UniProtKB-EC"/>
</dbReference>
<evidence type="ECO:0000313" key="6">
    <source>
        <dbReference type="Proteomes" id="UP000199229"/>
    </source>
</evidence>
<keyword evidence="3" id="KW-0472">Membrane</keyword>
<dbReference type="GO" id="GO:0043709">
    <property type="term" value="P:cell adhesion involved in single-species biofilm formation"/>
    <property type="evidence" value="ECO:0007669"/>
    <property type="project" value="TreeGrafter"/>
</dbReference>
<dbReference type="InterPro" id="IPR000160">
    <property type="entry name" value="GGDEF_dom"/>
</dbReference>
<feature type="domain" description="GGDEF" evidence="4">
    <location>
        <begin position="353"/>
        <end position="505"/>
    </location>
</feature>
<dbReference type="NCBIfam" id="TIGR00254">
    <property type="entry name" value="GGDEF"/>
    <property type="match status" value="1"/>
</dbReference>
<dbReference type="STRING" id="582675.SAMN05192565_11571"/>
<feature type="transmembrane region" description="Helical" evidence="3">
    <location>
        <begin position="134"/>
        <end position="152"/>
    </location>
</feature>
<dbReference type="SUPFAM" id="SSF55073">
    <property type="entry name" value="Nucleotide cyclase"/>
    <property type="match status" value="2"/>
</dbReference>
<protein>
    <recommendedName>
        <fullName evidence="1">diguanylate cyclase</fullName>
        <ecNumber evidence="1">2.7.7.65</ecNumber>
    </recommendedName>
</protein>
<keyword evidence="6" id="KW-1185">Reference proteome</keyword>
<dbReference type="AlphaFoldDB" id="A0A1I2VPR9"/>